<feature type="domain" description="Aldehyde dehydrogenase" evidence="1">
    <location>
        <begin position="29"/>
        <end position="258"/>
    </location>
</feature>
<evidence type="ECO:0000259" key="1">
    <source>
        <dbReference type="Pfam" id="PF00171"/>
    </source>
</evidence>
<name>A0A3B1DPW5_9ZZZZ</name>
<organism evidence="2">
    <name type="scientific">hydrothermal vent metagenome</name>
    <dbReference type="NCBI Taxonomy" id="652676"/>
    <lineage>
        <taxon>unclassified sequences</taxon>
        <taxon>metagenomes</taxon>
        <taxon>ecological metagenomes</taxon>
    </lineage>
</organism>
<feature type="non-terminal residue" evidence="2">
    <location>
        <position position="298"/>
    </location>
</feature>
<dbReference type="AlphaFoldDB" id="A0A3B1DPW5"/>
<dbReference type="Pfam" id="PF00171">
    <property type="entry name" value="Aldedh"/>
    <property type="match status" value="1"/>
</dbReference>
<accession>A0A3B1DPW5</accession>
<dbReference type="PANTHER" id="PTHR11699">
    <property type="entry name" value="ALDEHYDE DEHYDROGENASE-RELATED"/>
    <property type="match status" value="1"/>
</dbReference>
<proteinExistence type="predicted"/>
<gene>
    <name evidence="2" type="ORF">MNBD_PLANCTO03-253</name>
</gene>
<dbReference type="EMBL" id="UOGK01000758">
    <property type="protein sequence ID" value="VAX42822.1"/>
    <property type="molecule type" value="Genomic_DNA"/>
</dbReference>
<dbReference type="InterPro" id="IPR015590">
    <property type="entry name" value="Aldehyde_DH_dom"/>
</dbReference>
<sequence length="298" mass="32184">MITRLPIAKTHKLFIGGKFPRTESGRSVKITDAAGNTIAHTCHGSRKDLRNAVEAAAKAQPGWANATAYLRGQILYRLAEMMEGKRSELQDAIDVQEGTEAQRQQDSKGEVEAAIDRVIHYAGWADKYPQILGCANPVAGPYHNFTTPEPVGVVGIVCPDDAPLLALVSLVAPVVCAGNSCIVLASETNPIPACILAEAIATSDMPGGVINILTGFRDELTPHFASHREIAAIHAAGVSPEQHKTLELGAAENLKRVTIRDSIRARSASEEPNALDWYNDELCESPNWIEPFVEYKTI</sequence>
<dbReference type="SUPFAM" id="SSF53720">
    <property type="entry name" value="ALDH-like"/>
    <property type="match status" value="1"/>
</dbReference>
<evidence type="ECO:0000313" key="2">
    <source>
        <dbReference type="EMBL" id="VAX42822.1"/>
    </source>
</evidence>
<keyword evidence="2" id="KW-0560">Oxidoreductase</keyword>
<dbReference type="GO" id="GO:0004029">
    <property type="term" value="F:aldehyde dehydrogenase (NAD+) activity"/>
    <property type="evidence" value="ECO:0007669"/>
    <property type="project" value="UniProtKB-EC"/>
</dbReference>
<protein>
    <submittedName>
        <fullName evidence="2">Aldehyde dehydrogenase</fullName>
        <ecNumber evidence="2">1.2.1.3</ecNumber>
    </submittedName>
</protein>
<dbReference type="InterPro" id="IPR016162">
    <property type="entry name" value="Ald_DH_N"/>
</dbReference>
<dbReference type="InterPro" id="IPR016161">
    <property type="entry name" value="Ald_DH/histidinol_DH"/>
</dbReference>
<dbReference type="EC" id="1.2.1.3" evidence="2"/>
<reference evidence="2" key="1">
    <citation type="submission" date="2018-06" db="EMBL/GenBank/DDBJ databases">
        <authorList>
            <person name="Zhirakovskaya E."/>
        </authorList>
    </citation>
    <scope>NUCLEOTIDE SEQUENCE</scope>
</reference>
<dbReference type="Gene3D" id="3.40.605.10">
    <property type="entry name" value="Aldehyde Dehydrogenase, Chain A, domain 1"/>
    <property type="match status" value="1"/>
</dbReference>